<proteinExistence type="predicted"/>
<evidence type="ECO:0008006" key="3">
    <source>
        <dbReference type="Google" id="ProtNLM"/>
    </source>
</evidence>
<gene>
    <name evidence="1" type="ORF">B0H16DRAFT_1607013</name>
</gene>
<accession>A0AAD7HG17</accession>
<dbReference type="Proteomes" id="UP001215598">
    <property type="component" value="Unassembled WGS sequence"/>
</dbReference>
<dbReference type="AlphaFoldDB" id="A0AAD7HG17"/>
<dbReference type="EMBL" id="JARKIB010000254">
    <property type="protein sequence ID" value="KAJ7719287.1"/>
    <property type="molecule type" value="Genomic_DNA"/>
</dbReference>
<organism evidence="1 2">
    <name type="scientific">Mycena metata</name>
    <dbReference type="NCBI Taxonomy" id="1033252"/>
    <lineage>
        <taxon>Eukaryota</taxon>
        <taxon>Fungi</taxon>
        <taxon>Dikarya</taxon>
        <taxon>Basidiomycota</taxon>
        <taxon>Agaricomycotina</taxon>
        <taxon>Agaricomycetes</taxon>
        <taxon>Agaricomycetidae</taxon>
        <taxon>Agaricales</taxon>
        <taxon>Marasmiineae</taxon>
        <taxon>Mycenaceae</taxon>
        <taxon>Mycena</taxon>
    </lineage>
</organism>
<protein>
    <recommendedName>
        <fullName evidence="3">AB hydrolase-1 domain-containing protein</fullName>
    </recommendedName>
</protein>
<sequence length="378" mass="40410">MAAPCGLDEDPTAYLALPRFNHTLDFDFDSRKATVSYALTDAPPDASWPVLVFFNGLGGHRMIAALTEGIARAHSVQILTLDKPGAGLSALSTSSPTPFNLPLTHRTRFMHMALLAVLAHQHITRIALLSYSNGIFYALYHLLHLPPTVTVTSWTLSGPFVPASISGARALRLAALLPAPLPNALGSLMQLVPPFARVATWSGGLLSLSAGMLVTPVDAEEREARKPAHQRGYMHRYVNEACRAATVRRSMGEMRGAIGQEALLCLHGGEAAPADAVDGSEGKSVWGVGGGATDAEVLRGAFARLAELYPDDGLRIRVVYGAEDGMVPVQGRKWLKGVLEGAGLLKAEDAWKEVPDAGHDDVLFLEEVVGEIFGRVQQ</sequence>
<reference evidence="1" key="1">
    <citation type="submission" date="2023-03" db="EMBL/GenBank/DDBJ databases">
        <title>Massive genome expansion in bonnet fungi (Mycena s.s.) driven by repeated elements and novel gene families across ecological guilds.</title>
        <authorList>
            <consortium name="Lawrence Berkeley National Laboratory"/>
            <person name="Harder C.B."/>
            <person name="Miyauchi S."/>
            <person name="Viragh M."/>
            <person name="Kuo A."/>
            <person name="Thoen E."/>
            <person name="Andreopoulos B."/>
            <person name="Lu D."/>
            <person name="Skrede I."/>
            <person name="Drula E."/>
            <person name="Henrissat B."/>
            <person name="Morin E."/>
            <person name="Kohler A."/>
            <person name="Barry K."/>
            <person name="LaButti K."/>
            <person name="Morin E."/>
            <person name="Salamov A."/>
            <person name="Lipzen A."/>
            <person name="Mereny Z."/>
            <person name="Hegedus B."/>
            <person name="Baldrian P."/>
            <person name="Stursova M."/>
            <person name="Weitz H."/>
            <person name="Taylor A."/>
            <person name="Grigoriev I.V."/>
            <person name="Nagy L.G."/>
            <person name="Martin F."/>
            <person name="Kauserud H."/>
        </authorList>
    </citation>
    <scope>NUCLEOTIDE SEQUENCE</scope>
    <source>
        <strain evidence="1">CBHHK182m</strain>
    </source>
</reference>
<dbReference type="PANTHER" id="PTHR43433">
    <property type="entry name" value="HYDROLASE, ALPHA/BETA FOLD FAMILY PROTEIN"/>
    <property type="match status" value="1"/>
</dbReference>
<dbReference type="PANTHER" id="PTHR43433:SF10">
    <property type="entry name" value="AB HYDROLASE-1 DOMAIN-CONTAINING PROTEIN"/>
    <property type="match status" value="1"/>
</dbReference>
<evidence type="ECO:0000313" key="2">
    <source>
        <dbReference type="Proteomes" id="UP001215598"/>
    </source>
</evidence>
<name>A0AAD7HG17_9AGAR</name>
<comment type="caution">
    <text evidence="1">The sequence shown here is derived from an EMBL/GenBank/DDBJ whole genome shotgun (WGS) entry which is preliminary data.</text>
</comment>
<dbReference type="InterPro" id="IPR050471">
    <property type="entry name" value="AB_hydrolase"/>
</dbReference>
<evidence type="ECO:0000313" key="1">
    <source>
        <dbReference type="EMBL" id="KAJ7719287.1"/>
    </source>
</evidence>
<dbReference type="Gene3D" id="3.40.50.1820">
    <property type="entry name" value="alpha/beta hydrolase"/>
    <property type="match status" value="1"/>
</dbReference>
<dbReference type="SUPFAM" id="SSF53474">
    <property type="entry name" value="alpha/beta-Hydrolases"/>
    <property type="match status" value="1"/>
</dbReference>
<dbReference type="InterPro" id="IPR029058">
    <property type="entry name" value="AB_hydrolase_fold"/>
</dbReference>
<keyword evidence="2" id="KW-1185">Reference proteome</keyword>